<dbReference type="Pfam" id="PF11611">
    <property type="entry name" value="DUF4352"/>
    <property type="match status" value="1"/>
</dbReference>
<evidence type="ECO:0000256" key="2">
    <source>
        <dbReference type="SAM" id="Phobius"/>
    </source>
</evidence>
<dbReference type="Proteomes" id="UP000192520">
    <property type="component" value="Unassembled WGS sequence"/>
</dbReference>
<proteinExistence type="predicted"/>
<evidence type="ECO:0000256" key="1">
    <source>
        <dbReference type="ARBA" id="ARBA00022729"/>
    </source>
</evidence>
<dbReference type="STRING" id="1968527.B5M47_03785"/>
<keyword evidence="2" id="KW-0812">Transmembrane</keyword>
<comment type="caution">
    <text evidence="4">The sequence shown here is derived from an EMBL/GenBank/DDBJ whole genome shotgun (WGS) entry which is preliminary data.</text>
</comment>
<organism evidence="4 5">
    <name type="scientific">candidate division CPR3 bacterium 4484_211</name>
    <dbReference type="NCBI Taxonomy" id="1968527"/>
    <lineage>
        <taxon>Bacteria</taxon>
        <taxon>Bacteria division CPR3</taxon>
    </lineage>
</organism>
<keyword evidence="1" id="KW-0732">Signal</keyword>
<keyword evidence="2" id="KW-1133">Transmembrane helix</keyword>
<reference evidence="5" key="1">
    <citation type="submission" date="2017-03" db="EMBL/GenBank/DDBJ databases">
        <title>Novel pathways for hydrocarbon cycling and metabolic interdependencies in hydrothermal sediment communities.</title>
        <authorList>
            <person name="Dombrowski N."/>
            <person name="Seitz K."/>
            <person name="Teske A."/>
            <person name="Baker B."/>
        </authorList>
    </citation>
    <scope>NUCLEOTIDE SEQUENCE [LARGE SCALE GENOMIC DNA]</scope>
</reference>
<dbReference type="InterPro" id="IPR029050">
    <property type="entry name" value="Immunoprotect_excell_Ig-like"/>
</dbReference>
<feature type="transmembrane region" description="Helical" evidence="2">
    <location>
        <begin position="20"/>
        <end position="40"/>
    </location>
</feature>
<evidence type="ECO:0000259" key="3">
    <source>
        <dbReference type="Pfam" id="PF11611"/>
    </source>
</evidence>
<accession>A0A1W9NWT6</accession>
<dbReference type="AlphaFoldDB" id="A0A1W9NWT6"/>
<dbReference type="EMBL" id="MZGJ01000032">
    <property type="protein sequence ID" value="OQX50512.1"/>
    <property type="molecule type" value="Genomic_DNA"/>
</dbReference>
<gene>
    <name evidence="4" type="ORF">B5M47_03785</name>
</gene>
<evidence type="ECO:0000313" key="5">
    <source>
        <dbReference type="Proteomes" id="UP000192520"/>
    </source>
</evidence>
<evidence type="ECO:0000313" key="4">
    <source>
        <dbReference type="EMBL" id="OQX50512.1"/>
    </source>
</evidence>
<sequence>MNDQDEVKLAKKSWFARHKVLTVVLVIMGGIVVLGVLGGGGSSTDTDNRGDSGATPTTRQYRFMGRVDAQPKDIEIVVGENATLEGLKLTVNDITRTSAVSEFEKAESGKEFVIVDVSLENVSDKTEQYSYFDFRIQTAAGQVLDTSLVLVDGRLGSGDLVAGGKVAGKVTFEVPKEEGHQYLIYKPNAWKADRIIVQVQ</sequence>
<keyword evidence="2" id="KW-0472">Membrane</keyword>
<dbReference type="Gene3D" id="2.60.40.1240">
    <property type="match status" value="1"/>
</dbReference>
<dbReference type="InterPro" id="IPR029051">
    <property type="entry name" value="DUF4352"/>
</dbReference>
<name>A0A1W9NWT6_UNCC3</name>
<protein>
    <recommendedName>
        <fullName evidence="3">DUF4352 domain-containing protein</fullName>
    </recommendedName>
</protein>
<feature type="domain" description="DUF4352" evidence="3">
    <location>
        <begin position="78"/>
        <end position="193"/>
    </location>
</feature>